<dbReference type="EMBL" id="CP019607">
    <property type="protein sequence ID" value="AQP50433.1"/>
    <property type="molecule type" value="Genomic_DNA"/>
</dbReference>
<dbReference type="InterPro" id="IPR002575">
    <property type="entry name" value="Aminoglycoside_PTrfase"/>
</dbReference>
<dbReference type="InterPro" id="IPR011009">
    <property type="entry name" value="Kinase-like_dom_sf"/>
</dbReference>
<dbReference type="KEGG" id="tfa:BW733_05895"/>
<accession>A0A1Q2CWD9</accession>
<name>A0A1Q2CWD9_9ACTN</name>
<evidence type="ECO:0000313" key="2">
    <source>
        <dbReference type="EMBL" id="AQP50433.1"/>
    </source>
</evidence>
<evidence type="ECO:0000313" key="3">
    <source>
        <dbReference type="Proteomes" id="UP000188235"/>
    </source>
</evidence>
<evidence type="ECO:0000259" key="1">
    <source>
        <dbReference type="Pfam" id="PF01636"/>
    </source>
</evidence>
<dbReference type="Proteomes" id="UP000188235">
    <property type="component" value="Chromosome"/>
</dbReference>
<dbReference type="AlphaFoldDB" id="A0A1Q2CWD9"/>
<dbReference type="SUPFAM" id="SSF56112">
    <property type="entry name" value="Protein kinase-like (PK-like)"/>
    <property type="match status" value="1"/>
</dbReference>
<dbReference type="Gene3D" id="3.90.1200.10">
    <property type="match status" value="1"/>
</dbReference>
<keyword evidence="3" id="KW-1185">Reference proteome</keyword>
<dbReference type="STRING" id="399497.BW733_05895"/>
<dbReference type="Pfam" id="PF01636">
    <property type="entry name" value="APH"/>
    <property type="match status" value="1"/>
</dbReference>
<dbReference type="OrthoDB" id="2570531at2"/>
<feature type="domain" description="Aminoglycoside phosphotransferase" evidence="1">
    <location>
        <begin position="35"/>
        <end position="109"/>
    </location>
</feature>
<organism evidence="2 3">
    <name type="scientific">Tessaracoccus flavescens</name>
    <dbReference type="NCBI Taxonomy" id="399497"/>
    <lineage>
        <taxon>Bacteria</taxon>
        <taxon>Bacillati</taxon>
        <taxon>Actinomycetota</taxon>
        <taxon>Actinomycetes</taxon>
        <taxon>Propionibacteriales</taxon>
        <taxon>Propionibacteriaceae</taxon>
        <taxon>Tessaracoccus</taxon>
    </lineage>
</organism>
<gene>
    <name evidence="2" type="ORF">BW733_05895</name>
</gene>
<sequence>MGRRCRTGSRRPRSVVPGPACGLRRVGRPLHGRGRRRHTVHGDLRADNLLVRPDGEVVVIDWPWAFRGAQWIDAALLLIEVATSHLQDTTSPDPTAVLERVMADFHVDRDTVLGLMLGALGFFSNVSRRPDPPGLPTLRAFQRLQADALLAWLKRELDHVG</sequence>
<protein>
    <recommendedName>
        <fullName evidence="1">Aminoglycoside phosphotransferase domain-containing protein</fullName>
    </recommendedName>
</protein>
<proteinExistence type="predicted"/>
<reference evidence="2 3" key="1">
    <citation type="journal article" date="2008" name="Int. J. Syst. Evol. Microbiol.">
        <title>Tessaracoccus flavescens sp. nov., isolated from marine sediment.</title>
        <authorList>
            <person name="Lee D.W."/>
            <person name="Lee S.D."/>
        </authorList>
    </citation>
    <scope>NUCLEOTIDE SEQUENCE [LARGE SCALE GENOMIC DNA]</scope>
    <source>
        <strain evidence="2 3">SST-39T</strain>
    </source>
</reference>